<keyword evidence="2" id="KW-0175">Coiled coil</keyword>
<dbReference type="PANTHER" id="PTHR45809:SF3">
    <property type="entry name" value="VIRAL IAP-ASSOCIATED FACTOR HOMOLOG"/>
    <property type="match status" value="1"/>
</dbReference>
<evidence type="ECO:0000256" key="1">
    <source>
        <dbReference type="ARBA" id="ARBA00009686"/>
    </source>
</evidence>
<gene>
    <name evidence="4" type="primary">pdcl3</name>
    <name evidence="4" type="ORF">NPIL_210891</name>
</gene>
<feature type="domain" description="Phosducin" evidence="3">
    <location>
        <begin position="54"/>
        <end position="221"/>
    </location>
</feature>
<evidence type="ECO:0000313" key="4">
    <source>
        <dbReference type="EMBL" id="GFS75542.1"/>
    </source>
</evidence>
<dbReference type="InterPro" id="IPR024253">
    <property type="entry name" value="Phosducin_thioredoxin-like_dom"/>
</dbReference>
<sequence>MIFLNKVEFCWVLLSKFYFFNMQWNDALRHHGILPPKQEKEFTEDEIVNIVENTVQEKLREDGQKRIENMTIDELDFIEDEEDERVLLEYRQKRLQEMKEQAKKEIFGDVQDISAIDYVEQVNNAGQGVWVVLHLYKSGIPLCSMINNHLYNLSKKFPAVKFLRSVSDTCIANFPDKNLPTIFVYHEGQMKHKLIGPEAFGNLNFKADELEWMLAEMGVLNTDLECNPRKKVEDVLLSSLKGSYLGNDDWPVSSIPVIWKVSASFTLSAANNGVGGFTFLLE</sequence>
<dbReference type="InterPro" id="IPR036249">
    <property type="entry name" value="Thioredoxin-like_sf"/>
</dbReference>
<proteinExistence type="inferred from homology"/>
<dbReference type="Proteomes" id="UP000887013">
    <property type="component" value="Unassembled WGS sequence"/>
</dbReference>
<dbReference type="GO" id="GO:0006457">
    <property type="term" value="P:protein folding"/>
    <property type="evidence" value="ECO:0007669"/>
    <property type="project" value="TreeGrafter"/>
</dbReference>
<accession>A0A8X6T5T1</accession>
<evidence type="ECO:0000256" key="2">
    <source>
        <dbReference type="SAM" id="Coils"/>
    </source>
</evidence>
<dbReference type="SUPFAM" id="SSF52833">
    <property type="entry name" value="Thioredoxin-like"/>
    <property type="match status" value="1"/>
</dbReference>
<comment type="similarity">
    <text evidence="1">Belongs to the phosducin family.</text>
</comment>
<evidence type="ECO:0000259" key="3">
    <source>
        <dbReference type="Pfam" id="PF02114"/>
    </source>
</evidence>
<name>A0A8X6T5T1_NEPPI</name>
<dbReference type="Pfam" id="PF02114">
    <property type="entry name" value="Phosducin"/>
    <property type="match status" value="1"/>
</dbReference>
<dbReference type="InterPro" id="IPR051498">
    <property type="entry name" value="Phosducin-like_chap/apop_reg"/>
</dbReference>
<reference evidence="4" key="1">
    <citation type="submission" date="2020-08" db="EMBL/GenBank/DDBJ databases">
        <title>Multicomponent nature underlies the extraordinary mechanical properties of spider dragline silk.</title>
        <authorList>
            <person name="Kono N."/>
            <person name="Nakamura H."/>
            <person name="Mori M."/>
            <person name="Yoshida Y."/>
            <person name="Ohtoshi R."/>
            <person name="Malay A.D."/>
            <person name="Moran D.A.P."/>
            <person name="Tomita M."/>
            <person name="Numata K."/>
            <person name="Arakawa K."/>
        </authorList>
    </citation>
    <scope>NUCLEOTIDE SEQUENCE</scope>
</reference>
<comment type="caution">
    <text evidence="4">The sequence shown here is derived from an EMBL/GenBank/DDBJ whole genome shotgun (WGS) entry which is preliminary data.</text>
</comment>
<dbReference type="OrthoDB" id="45518at2759"/>
<dbReference type="AlphaFoldDB" id="A0A8X6T5T1"/>
<dbReference type="PANTHER" id="PTHR45809">
    <property type="entry name" value="VIRAL IAP-ASSOCIATED FACTOR HOMOLOG"/>
    <property type="match status" value="1"/>
</dbReference>
<keyword evidence="5" id="KW-1185">Reference proteome</keyword>
<dbReference type="GO" id="GO:0005737">
    <property type="term" value="C:cytoplasm"/>
    <property type="evidence" value="ECO:0007669"/>
    <property type="project" value="TreeGrafter"/>
</dbReference>
<protein>
    <submittedName>
        <fullName evidence="4">Phosducin-like protein 3</fullName>
    </submittedName>
</protein>
<dbReference type="CDD" id="cd02988">
    <property type="entry name" value="Phd_like_VIAF"/>
    <property type="match status" value="1"/>
</dbReference>
<dbReference type="EMBL" id="BMAW01001775">
    <property type="protein sequence ID" value="GFS75542.1"/>
    <property type="molecule type" value="Genomic_DNA"/>
</dbReference>
<organism evidence="4 5">
    <name type="scientific">Nephila pilipes</name>
    <name type="common">Giant wood spider</name>
    <name type="synonym">Nephila maculata</name>
    <dbReference type="NCBI Taxonomy" id="299642"/>
    <lineage>
        <taxon>Eukaryota</taxon>
        <taxon>Metazoa</taxon>
        <taxon>Ecdysozoa</taxon>
        <taxon>Arthropoda</taxon>
        <taxon>Chelicerata</taxon>
        <taxon>Arachnida</taxon>
        <taxon>Araneae</taxon>
        <taxon>Araneomorphae</taxon>
        <taxon>Entelegynae</taxon>
        <taxon>Araneoidea</taxon>
        <taxon>Nephilidae</taxon>
        <taxon>Nephila</taxon>
    </lineage>
</organism>
<dbReference type="Gene3D" id="3.40.30.10">
    <property type="entry name" value="Glutaredoxin"/>
    <property type="match status" value="1"/>
</dbReference>
<evidence type="ECO:0000313" key="5">
    <source>
        <dbReference type="Proteomes" id="UP000887013"/>
    </source>
</evidence>
<feature type="coiled-coil region" evidence="2">
    <location>
        <begin position="78"/>
        <end position="105"/>
    </location>
</feature>